<evidence type="ECO:0000313" key="3">
    <source>
        <dbReference type="Proteomes" id="UP000015346"/>
    </source>
</evidence>
<comment type="caution">
    <text evidence="2">The sequence shown here is derived from an EMBL/GenBank/DDBJ whole genome shotgun (WGS) entry which is preliminary data.</text>
</comment>
<sequence>MKDRQRAGRTGAACACAYLQVAQKCLLIKILSSNLTKSVTCLGVDACRDCNGWIVTPLTTALQRNGLSASDGRPLHGYDLTGADRAGLRQALRIRIDLEERLASTAQAFVLWAADRIRRDWQGGHLTWDFVYQGLGLAPPDYAFTRWLVETGLRAWHRPLRSGDAGHREFLFSLLAEGGLPDAALAQANRYARVLNGLIAELEAEGALAAVAAEAAALRAVQGLPQVLRGQDQARLMADLALALIGLRRALPADLPTEATIGWLDANRPDWRASLPLRLSDAAMQAVIRPALAVSRGRGAAGGAPVRRLLLRDEAGSWHGATEIVEGGLLPRAALPAEAQGLRLRLLAPNGASFLALPEDNGWRLTRVAGASRLALAPQAAVILPAHADERHLGDVVLDAGLPAPDEVPSLWRAAETAEAEPETLVPLSGRGRTKAAQLFLLAPEGATPQAGPGVTLGRPAPGPGGCLWPVSGRGQVALAGQTLMVRDRGRDRGTGGAAGRDRAIPFRAELRRRHAGSSGRSADLGRRRRRPFAALDADETGQAPHPATSGRADRGVA</sequence>
<evidence type="ECO:0000256" key="1">
    <source>
        <dbReference type="SAM" id="MobiDB-lite"/>
    </source>
</evidence>
<organism evidence="2 3">
    <name type="scientific">Rubellimicrobium thermophilum DSM 16684</name>
    <dbReference type="NCBI Taxonomy" id="1123069"/>
    <lineage>
        <taxon>Bacteria</taxon>
        <taxon>Pseudomonadati</taxon>
        <taxon>Pseudomonadota</taxon>
        <taxon>Alphaproteobacteria</taxon>
        <taxon>Rhodobacterales</taxon>
        <taxon>Roseobacteraceae</taxon>
        <taxon>Rubellimicrobium</taxon>
    </lineage>
</organism>
<accession>S9SDR1</accession>
<dbReference type="Proteomes" id="UP000015346">
    <property type="component" value="Unassembled WGS sequence"/>
</dbReference>
<proteinExistence type="predicted"/>
<dbReference type="RefSeq" id="WP_021098377.1">
    <property type="nucleotide sequence ID" value="NZ_KE557322.1"/>
</dbReference>
<dbReference type="NCBIfam" id="NF038336">
    <property type="entry name" value="YjiT_fam"/>
    <property type="match status" value="1"/>
</dbReference>
<dbReference type="AlphaFoldDB" id="S9SDR1"/>
<dbReference type="STRING" id="1123069.ruthe_02295"/>
<keyword evidence="3" id="KW-1185">Reference proteome</keyword>
<dbReference type="EMBL" id="AOLV01000026">
    <property type="protein sequence ID" value="EPX84389.1"/>
    <property type="molecule type" value="Genomic_DNA"/>
</dbReference>
<dbReference type="InterPro" id="IPR047879">
    <property type="entry name" value="YjiT"/>
</dbReference>
<dbReference type="HOGENOM" id="CLU_488236_0_0_5"/>
<gene>
    <name evidence="2" type="ORF">ruthe_02295</name>
</gene>
<reference evidence="2 3" key="1">
    <citation type="journal article" date="2013" name="Stand. Genomic Sci.">
        <title>Genome sequence of the reddish-pigmented Rubellimicrobium thermophilum type strain (DSM 16684(T)), a member of the Roseobacter clade.</title>
        <authorList>
            <person name="Fiebig A."/>
            <person name="Riedel T."/>
            <person name="Gronow S."/>
            <person name="Petersen J."/>
            <person name="Klenk H.P."/>
            <person name="Goker M."/>
        </authorList>
    </citation>
    <scope>NUCLEOTIDE SEQUENCE [LARGE SCALE GENOMIC DNA]</scope>
    <source>
        <strain evidence="2 3">DSM 16684</strain>
    </source>
</reference>
<name>S9SDR1_9RHOB</name>
<feature type="compositionally biased region" description="Basic and acidic residues" evidence="1">
    <location>
        <begin position="489"/>
        <end position="505"/>
    </location>
</feature>
<evidence type="ECO:0000313" key="2">
    <source>
        <dbReference type="EMBL" id="EPX84389.1"/>
    </source>
</evidence>
<feature type="region of interest" description="Disordered" evidence="1">
    <location>
        <begin position="489"/>
        <end position="558"/>
    </location>
</feature>
<protein>
    <submittedName>
        <fullName evidence="2">Uncharacterized protein</fullName>
    </submittedName>
</protein>
<dbReference type="PATRIC" id="fig|1123069.3.peg.2271"/>